<feature type="region of interest" description="Disordered" evidence="1">
    <location>
        <begin position="1"/>
        <end position="32"/>
    </location>
</feature>
<evidence type="ECO:0000256" key="1">
    <source>
        <dbReference type="SAM" id="MobiDB-lite"/>
    </source>
</evidence>
<name>M2UIR4_COCH5</name>
<dbReference type="HOGENOM" id="CLU_2704460_0_0_1"/>
<evidence type="ECO:0000313" key="3">
    <source>
        <dbReference type="Proteomes" id="UP000016936"/>
    </source>
</evidence>
<dbReference type="OMA" id="EMPMGMS"/>
<proteinExistence type="predicted"/>
<evidence type="ECO:0000313" key="2">
    <source>
        <dbReference type="EMBL" id="EMD87873.1"/>
    </source>
</evidence>
<accession>M2UIR4</accession>
<keyword evidence="3" id="KW-1185">Reference proteome</keyword>
<reference evidence="2 3" key="1">
    <citation type="journal article" date="2012" name="PLoS Pathog.">
        <title>Diverse lifestyles and strategies of plant pathogenesis encoded in the genomes of eighteen Dothideomycetes fungi.</title>
        <authorList>
            <person name="Ohm R.A."/>
            <person name="Feau N."/>
            <person name="Henrissat B."/>
            <person name="Schoch C.L."/>
            <person name="Horwitz B.A."/>
            <person name="Barry K.W."/>
            <person name="Condon B.J."/>
            <person name="Copeland A.C."/>
            <person name="Dhillon B."/>
            <person name="Glaser F."/>
            <person name="Hesse C.N."/>
            <person name="Kosti I."/>
            <person name="LaButti K."/>
            <person name="Lindquist E.A."/>
            <person name="Lucas S."/>
            <person name="Salamov A.A."/>
            <person name="Bradshaw R.E."/>
            <person name="Ciuffetti L."/>
            <person name="Hamelin R.C."/>
            <person name="Kema G.H.J."/>
            <person name="Lawrence C."/>
            <person name="Scott J.A."/>
            <person name="Spatafora J.W."/>
            <person name="Turgeon B.G."/>
            <person name="de Wit P.J.G.M."/>
            <person name="Zhong S."/>
            <person name="Goodwin S.B."/>
            <person name="Grigoriev I.V."/>
        </authorList>
    </citation>
    <scope>NUCLEOTIDE SEQUENCE [LARGE SCALE GENOMIC DNA]</scope>
    <source>
        <strain evidence="3">C5 / ATCC 48332 / race O</strain>
    </source>
</reference>
<organism evidence="2 3">
    <name type="scientific">Cochliobolus heterostrophus (strain C5 / ATCC 48332 / race O)</name>
    <name type="common">Southern corn leaf blight fungus</name>
    <name type="synonym">Bipolaris maydis</name>
    <dbReference type="NCBI Taxonomy" id="701091"/>
    <lineage>
        <taxon>Eukaryota</taxon>
        <taxon>Fungi</taxon>
        <taxon>Dikarya</taxon>
        <taxon>Ascomycota</taxon>
        <taxon>Pezizomycotina</taxon>
        <taxon>Dothideomycetes</taxon>
        <taxon>Pleosporomycetidae</taxon>
        <taxon>Pleosporales</taxon>
        <taxon>Pleosporineae</taxon>
        <taxon>Pleosporaceae</taxon>
        <taxon>Bipolaris</taxon>
    </lineage>
</organism>
<protein>
    <submittedName>
        <fullName evidence="2">Uncharacterized protein</fullName>
    </submittedName>
</protein>
<dbReference type="EMBL" id="KB445581">
    <property type="protein sequence ID" value="EMD87873.1"/>
    <property type="molecule type" value="Genomic_DNA"/>
</dbReference>
<dbReference type="AlphaFoldDB" id="M2UIR4"/>
<gene>
    <name evidence="2" type="ORF">COCHEDRAFT_1023198</name>
</gene>
<sequence length="73" mass="8402">MQQRQYRQQDRNRAITRLGPASISPEMPMGMSEGKILKGRQTSRAHAQVCSHLDDCPCAPYYPNLEKVKRDKK</sequence>
<reference evidence="3" key="2">
    <citation type="journal article" date="2013" name="PLoS Genet.">
        <title>Comparative genome structure, secondary metabolite, and effector coding capacity across Cochliobolus pathogens.</title>
        <authorList>
            <person name="Condon B.J."/>
            <person name="Leng Y."/>
            <person name="Wu D."/>
            <person name="Bushley K.E."/>
            <person name="Ohm R.A."/>
            <person name="Otillar R."/>
            <person name="Martin J."/>
            <person name="Schackwitz W."/>
            <person name="Grimwood J."/>
            <person name="MohdZainudin N."/>
            <person name="Xue C."/>
            <person name="Wang R."/>
            <person name="Manning V.A."/>
            <person name="Dhillon B."/>
            <person name="Tu Z.J."/>
            <person name="Steffenson B.J."/>
            <person name="Salamov A."/>
            <person name="Sun H."/>
            <person name="Lowry S."/>
            <person name="LaButti K."/>
            <person name="Han J."/>
            <person name="Copeland A."/>
            <person name="Lindquist E."/>
            <person name="Barry K."/>
            <person name="Schmutz J."/>
            <person name="Baker S.E."/>
            <person name="Ciuffetti L.M."/>
            <person name="Grigoriev I.V."/>
            <person name="Zhong S."/>
            <person name="Turgeon B.G."/>
        </authorList>
    </citation>
    <scope>NUCLEOTIDE SEQUENCE [LARGE SCALE GENOMIC DNA]</scope>
    <source>
        <strain evidence="3">C5 / ATCC 48332 / race O</strain>
    </source>
</reference>
<dbReference type="OrthoDB" id="3679116at2759"/>
<dbReference type="Proteomes" id="UP000016936">
    <property type="component" value="Unassembled WGS sequence"/>
</dbReference>